<name>A0ABP6WQD8_9ACTN</name>
<sequence>MATVATQTPRISRVAHRRSRFAPSATAEPAAIAPPDPTSADRAVTVNARRDSHDFRLRILFVPPCAVVNGPTPGWIHTFWT</sequence>
<reference evidence="3" key="1">
    <citation type="journal article" date="2019" name="Int. J. Syst. Evol. Microbiol.">
        <title>The Global Catalogue of Microorganisms (GCM) 10K type strain sequencing project: providing services to taxonomists for standard genome sequencing and annotation.</title>
        <authorList>
            <consortium name="The Broad Institute Genomics Platform"/>
            <consortium name="The Broad Institute Genome Sequencing Center for Infectious Disease"/>
            <person name="Wu L."/>
            <person name="Ma J."/>
        </authorList>
    </citation>
    <scope>NUCLEOTIDE SEQUENCE [LARGE SCALE GENOMIC DNA]</scope>
    <source>
        <strain evidence="3">JCM 17656</strain>
    </source>
</reference>
<evidence type="ECO:0000256" key="1">
    <source>
        <dbReference type="SAM" id="MobiDB-lite"/>
    </source>
</evidence>
<dbReference type="EMBL" id="BAABCE010000007">
    <property type="protein sequence ID" value="GAA3553688.1"/>
    <property type="molecule type" value="Genomic_DNA"/>
</dbReference>
<feature type="compositionally biased region" description="Low complexity" evidence="1">
    <location>
        <begin position="22"/>
        <end position="31"/>
    </location>
</feature>
<organism evidence="2 3">
    <name type="scientific">Streptomyces osmaniensis</name>
    <dbReference type="NCBI Taxonomy" id="593134"/>
    <lineage>
        <taxon>Bacteria</taxon>
        <taxon>Bacillati</taxon>
        <taxon>Actinomycetota</taxon>
        <taxon>Actinomycetes</taxon>
        <taxon>Kitasatosporales</taxon>
        <taxon>Streptomycetaceae</taxon>
        <taxon>Streptomyces</taxon>
    </lineage>
</organism>
<dbReference type="Proteomes" id="UP001500707">
    <property type="component" value="Unassembled WGS sequence"/>
</dbReference>
<evidence type="ECO:0000313" key="3">
    <source>
        <dbReference type="Proteomes" id="UP001500707"/>
    </source>
</evidence>
<protein>
    <submittedName>
        <fullName evidence="2">Uncharacterized protein</fullName>
    </submittedName>
</protein>
<gene>
    <name evidence="2" type="ORF">GCM10022295_39760</name>
</gene>
<evidence type="ECO:0000313" key="2">
    <source>
        <dbReference type="EMBL" id="GAA3553688.1"/>
    </source>
</evidence>
<comment type="caution">
    <text evidence="2">The sequence shown here is derived from an EMBL/GenBank/DDBJ whole genome shotgun (WGS) entry which is preliminary data.</text>
</comment>
<accession>A0ABP6WQD8</accession>
<proteinExistence type="predicted"/>
<feature type="compositionally biased region" description="Polar residues" evidence="1">
    <location>
        <begin position="1"/>
        <end position="10"/>
    </location>
</feature>
<feature type="region of interest" description="Disordered" evidence="1">
    <location>
        <begin position="1"/>
        <end position="43"/>
    </location>
</feature>
<keyword evidence="3" id="KW-1185">Reference proteome</keyword>